<gene>
    <name evidence="2" type="ORF">PILCRDRAFT_9629</name>
</gene>
<dbReference type="InterPro" id="IPR041457">
    <property type="entry name" value="CxC2_KDZ-assoc"/>
</dbReference>
<dbReference type="InParanoid" id="A0A0C3BSV9"/>
<reference evidence="2 3" key="1">
    <citation type="submission" date="2014-04" db="EMBL/GenBank/DDBJ databases">
        <authorList>
            <consortium name="DOE Joint Genome Institute"/>
            <person name="Kuo A."/>
            <person name="Tarkka M."/>
            <person name="Buscot F."/>
            <person name="Kohler A."/>
            <person name="Nagy L.G."/>
            <person name="Floudas D."/>
            <person name="Copeland A."/>
            <person name="Barry K.W."/>
            <person name="Cichocki N."/>
            <person name="Veneault-Fourrey C."/>
            <person name="LaButti K."/>
            <person name="Lindquist E.A."/>
            <person name="Lipzen A."/>
            <person name="Lundell T."/>
            <person name="Morin E."/>
            <person name="Murat C."/>
            <person name="Sun H."/>
            <person name="Tunlid A."/>
            <person name="Henrissat B."/>
            <person name="Grigoriev I.V."/>
            <person name="Hibbett D.S."/>
            <person name="Martin F."/>
            <person name="Nordberg H.P."/>
            <person name="Cantor M.N."/>
            <person name="Hua S.X."/>
        </authorList>
    </citation>
    <scope>NUCLEOTIDE SEQUENCE [LARGE SCALE GENOMIC DNA]</scope>
    <source>
        <strain evidence="2 3">F 1598</strain>
    </source>
</reference>
<feature type="domain" description="CxC2-like cysteine cluster KDZ transposase-associated" evidence="1">
    <location>
        <begin position="217"/>
        <end position="269"/>
    </location>
</feature>
<keyword evidence="3" id="KW-1185">Reference proteome</keyword>
<dbReference type="Proteomes" id="UP000054166">
    <property type="component" value="Unassembled WGS sequence"/>
</dbReference>
<protein>
    <recommendedName>
        <fullName evidence="1">CxC2-like cysteine cluster KDZ transposase-associated domain-containing protein</fullName>
    </recommendedName>
</protein>
<reference evidence="3" key="2">
    <citation type="submission" date="2015-01" db="EMBL/GenBank/DDBJ databases">
        <title>Evolutionary Origins and Diversification of the Mycorrhizal Mutualists.</title>
        <authorList>
            <consortium name="DOE Joint Genome Institute"/>
            <consortium name="Mycorrhizal Genomics Consortium"/>
            <person name="Kohler A."/>
            <person name="Kuo A."/>
            <person name="Nagy L.G."/>
            <person name="Floudas D."/>
            <person name="Copeland A."/>
            <person name="Barry K.W."/>
            <person name="Cichocki N."/>
            <person name="Veneault-Fourrey C."/>
            <person name="LaButti K."/>
            <person name="Lindquist E.A."/>
            <person name="Lipzen A."/>
            <person name="Lundell T."/>
            <person name="Morin E."/>
            <person name="Murat C."/>
            <person name="Riley R."/>
            <person name="Ohm R."/>
            <person name="Sun H."/>
            <person name="Tunlid A."/>
            <person name="Henrissat B."/>
            <person name="Grigoriev I.V."/>
            <person name="Hibbett D.S."/>
            <person name="Martin F."/>
        </authorList>
    </citation>
    <scope>NUCLEOTIDE SEQUENCE [LARGE SCALE GENOMIC DNA]</scope>
    <source>
        <strain evidence="3">F 1598</strain>
    </source>
</reference>
<dbReference type="AlphaFoldDB" id="A0A0C3BSV9"/>
<organism evidence="2 3">
    <name type="scientific">Piloderma croceum (strain F 1598)</name>
    <dbReference type="NCBI Taxonomy" id="765440"/>
    <lineage>
        <taxon>Eukaryota</taxon>
        <taxon>Fungi</taxon>
        <taxon>Dikarya</taxon>
        <taxon>Basidiomycota</taxon>
        <taxon>Agaricomycotina</taxon>
        <taxon>Agaricomycetes</taxon>
        <taxon>Agaricomycetidae</taxon>
        <taxon>Atheliales</taxon>
        <taxon>Atheliaceae</taxon>
        <taxon>Piloderma</taxon>
    </lineage>
</organism>
<dbReference type="InterPro" id="IPR040521">
    <property type="entry name" value="KDZ"/>
</dbReference>
<name>A0A0C3BSV9_PILCF</name>
<sequence>MADRCSKSSGNHSICVVASGPQQSSSAPTWRHIAFCADPSGHLQQSVSYSHSEEPVPDDTLLSLLEVMDDEDEDKAMDDLADVMEDQFFGLKDQVVPEKSMGPDRPVQDWLPFCQEYVNEFLSLDGLGDSPEPPTCSGCGIHRAIFKCQDCFGGELYCSQCSLEANCQLPLHQLRHWEGTYFANITLQQLGLMVYLGHQGNECPHTSPIIKNFTVVDLLTFSWFLASLDQSQTAFTLDVLDTFQLLNLQGKTSAYDFYYSLDHKTDNTGTTRIKDRYHQFLMAICIYCHIKMLKQVGRGNNPKGVDVTQPGDCAIECPACPHPGRNLPAGWEDTPENVQWLYCLILVIDTNFHLKLKEKGIKNDPALGDGWAHWEYGYQVEPNLCDSELKAVNYRHSKYSAGYQSTGAGTCLCGRHTLVHKNGLGDLQKGERYANIDFIFFSAILGSFMLVLTI</sequence>
<evidence type="ECO:0000259" key="1">
    <source>
        <dbReference type="Pfam" id="PF18803"/>
    </source>
</evidence>
<dbReference type="Pfam" id="PF18803">
    <property type="entry name" value="CxC2"/>
    <property type="match status" value="1"/>
</dbReference>
<accession>A0A0C3BSV9</accession>
<proteinExistence type="predicted"/>
<dbReference type="Pfam" id="PF18758">
    <property type="entry name" value="KDZ"/>
    <property type="match status" value="1"/>
</dbReference>
<dbReference type="OrthoDB" id="3261436at2759"/>
<evidence type="ECO:0000313" key="2">
    <source>
        <dbReference type="EMBL" id="KIM80447.1"/>
    </source>
</evidence>
<dbReference type="HOGENOM" id="CLU_003703_12_0_1"/>
<evidence type="ECO:0000313" key="3">
    <source>
        <dbReference type="Proteomes" id="UP000054166"/>
    </source>
</evidence>
<dbReference type="STRING" id="765440.A0A0C3BSV9"/>
<dbReference type="EMBL" id="KN833004">
    <property type="protein sequence ID" value="KIM80447.1"/>
    <property type="molecule type" value="Genomic_DNA"/>
</dbReference>